<evidence type="ECO:0000256" key="2">
    <source>
        <dbReference type="SAM" id="Phobius"/>
    </source>
</evidence>
<name>A0ABT9ZM04_9BACI</name>
<protein>
    <submittedName>
        <fullName evidence="3">Type IV pilus assembly protein PilO</fullName>
    </submittedName>
</protein>
<sequence>MRIELHRKHVIILIASVILLGLLYLGGYFLYLQPIKDEIQYKKKSNTSLQEKLDKPLAEKESRVNSYSLLQRVPVDTLIDQFVLDLEKAVIVSNSTIRSVDFSVGEVVLPETEEEEANIEDESGNEDELDPNLEEGEAATEKVIEIPGAPEGLEQLSINISVTSENFLDLKKFVEVIESQTRITMVNQLSFSEPAEVTEITDIVKPINYELHLTAFYLPTLSDLIEEDPSIIPPQPSEKTNPFIIRISK</sequence>
<gene>
    <name evidence="3" type="ORF">J2S19_004143</name>
</gene>
<proteinExistence type="predicted"/>
<keyword evidence="2" id="KW-0812">Transmembrane</keyword>
<keyword evidence="4" id="KW-1185">Reference proteome</keyword>
<evidence type="ECO:0000313" key="4">
    <source>
        <dbReference type="Proteomes" id="UP001234495"/>
    </source>
</evidence>
<accession>A0ABT9ZM04</accession>
<evidence type="ECO:0000313" key="3">
    <source>
        <dbReference type="EMBL" id="MDQ0232821.1"/>
    </source>
</evidence>
<comment type="caution">
    <text evidence="3">The sequence shown here is derived from an EMBL/GenBank/DDBJ whole genome shotgun (WGS) entry which is preliminary data.</text>
</comment>
<dbReference type="RefSeq" id="WP_307345290.1">
    <property type="nucleotide sequence ID" value="NZ_JAUSUD010000025.1"/>
</dbReference>
<keyword evidence="2" id="KW-1133">Transmembrane helix</keyword>
<dbReference type="Proteomes" id="UP001234495">
    <property type="component" value="Unassembled WGS sequence"/>
</dbReference>
<dbReference type="EMBL" id="JAUSUD010000025">
    <property type="protein sequence ID" value="MDQ0232821.1"/>
    <property type="molecule type" value="Genomic_DNA"/>
</dbReference>
<feature type="transmembrane region" description="Helical" evidence="2">
    <location>
        <begin position="12"/>
        <end position="31"/>
    </location>
</feature>
<reference evidence="3 4" key="1">
    <citation type="submission" date="2023-07" db="EMBL/GenBank/DDBJ databases">
        <title>Genomic Encyclopedia of Type Strains, Phase IV (KMG-IV): sequencing the most valuable type-strain genomes for metagenomic binning, comparative biology and taxonomic classification.</title>
        <authorList>
            <person name="Goeker M."/>
        </authorList>
    </citation>
    <scope>NUCLEOTIDE SEQUENCE [LARGE SCALE GENOMIC DNA]</scope>
    <source>
        <strain evidence="3 4">DSM 29005</strain>
    </source>
</reference>
<keyword evidence="2" id="KW-0472">Membrane</keyword>
<feature type="region of interest" description="Disordered" evidence="1">
    <location>
        <begin position="111"/>
        <end position="132"/>
    </location>
</feature>
<organism evidence="3 4">
    <name type="scientific">Metabacillus malikii</name>
    <dbReference type="NCBI Taxonomy" id="1504265"/>
    <lineage>
        <taxon>Bacteria</taxon>
        <taxon>Bacillati</taxon>
        <taxon>Bacillota</taxon>
        <taxon>Bacilli</taxon>
        <taxon>Bacillales</taxon>
        <taxon>Bacillaceae</taxon>
        <taxon>Metabacillus</taxon>
    </lineage>
</organism>
<evidence type="ECO:0000256" key="1">
    <source>
        <dbReference type="SAM" id="MobiDB-lite"/>
    </source>
</evidence>